<dbReference type="InterPro" id="IPR024893">
    <property type="entry name" value="ATP_PRibTrfase_HisG_short"/>
</dbReference>
<dbReference type="Gene3D" id="3.40.190.10">
    <property type="entry name" value="Periplasmic binding protein-like II"/>
    <property type="match status" value="2"/>
</dbReference>
<evidence type="ECO:0000256" key="15">
    <source>
        <dbReference type="ARBA" id="ARBA00024861"/>
    </source>
</evidence>
<comment type="function">
    <text evidence="15 16">Catalyzes the condensation of ATP and 5-phosphoribose 1-diphosphate to form N'-(5'-phosphoribosyl)-ATP (PR-ATP). Has a crucial role in the pathway because the rate of histidine biosynthesis seems to be controlled primarily by regulation of HisG enzymatic activity.</text>
</comment>
<dbReference type="FunFam" id="3.40.190.10:FF:000008">
    <property type="entry name" value="ATP phosphoribosyltransferase"/>
    <property type="match status" value="1"/>
</dbReference>
<sequence length="205" mass="22776">MLTVALSKGRLLKDFIKFLERNNNNVWANALINRERKLQITAGSIKFILVKGSDVPTYVEEGIADIGITGSDILKERPNHNINNYIDLPFGECHFSVAAKPNITNIQRVATTYVKTTRDYFNQKGTDISIIQLSGSVELAAVVDMVDAIVDIVQTGTTLKSNGLEEREQIGEINARLITNKHAFFSKSTAIENFIQQLGVSIHDQ</sequence>
<evidence type="ECO:0000256" key="2">
    <source>
        <dbReference type="ARBA" id="ARBA00004496"/>
    </source>
</evidence>
<organism evidence="19 20">
    <name type="scientific">Staphylococcus condimenti</name>
    <dbReference type="NCBI Taxonomy" id="70255"/>
    <lineage>
        <taxon>Bacteria</taxon>
        <taxon>Bacillati</taxon>
        <taxon>Bacillota</taxon>
        <taxon>Bacilli</taxon>
        <taxon>Bacillales</taxon>
        <taxon>Staphylococcaceae</taxon>
        <taxon>Staphylococcus</taxon>
    </lineage>
</organism>
<name>A0A143PC26_9STAP</name>
<dbReference type="PANTHER" id="PTHR21403">
    <property type="entry name" value="ATP PHOSPHORIBOSYLTRANSFERASE ATP-PRTASE"/>
    <property type="match status" value="1"/>
</dbReference>
<keyword evidence="11 16" id="KW-0808">Transferase</keyword>
<evidence type="ECO:0000256" key="3">
    <source>
        <dbReference type="ARBA" id="ARBA00004667"/>
    </source>
</evidence>
<evidence type="ECO:0000313" key="19">
    <source>
        <dbReference type="EMBL" id="RZI02738.1"/>
    </source>
</evidence>
<dbReference type="SUPFAM" id="SSF53850">
    <property type="entry name" value="Periplasmic binding protein-like II"/>
    <property type="match status" value="1"/>
</dbReference>
<keyword evidence="12 16" id="KW-0547">Nucleotide-binding</keyword>
<dbReference type="InterPro" id="IPR001348">
    <property type="entry name" value="ATP_PRibTrfase_HisG"/>
</dbReference>
<dbReference type="OrthoDB" id="9801867at2"/>
<evidence type="ECO:0000256" key="9">
    <source>
        <dbReference type="ARBA" id="ARBA00022605"/>
    </source>
</evidence>
<dbReference type="GO" id="GO:0005737">
    <property type="term" value="C:cytoplasm"/>
    <property type="evidence" value="ECO:0007669"/>
    <property type="project" value="UniProtKB-SubCell"/>
</dbReference>
<dbReference type="CDD" id="cd13595">
    <property type="entry name" value="PBP2_HisGs"/>
    <property type="match status" value="1"/>
</dbReference>
<dbReference type="Proteomes" id="UP000293854">
    <property type="component" value="Unassembled WGS sequence"/>
</dbReference>
<evidence type="ECO:0000256" key="5">
    <source>
        <dbReference type="ARBA" id="ARBA00011496"/>
    </source>
</evidence>
<feature type="domain" description="ATP phosphoribosyltransferase catalytic" evidence="17">
    <location>
        <begin position="52"/>
        <end position="198"/>
    </location>
</feature>
<gene>
    <name evidence="16" type="primary">hisG</name>
    <name evidence="19" type="ORF">EIG99_05360</name>
    <name evidence="18" type="ORF">I6J05_00900</name>
</gene>
<dbReference type="RefSeq" id="WP_047131713.1">
    <property type="nucleotide sequence ID" value="NZ_CP015114.1"/>
</dbReference>
<dbReference type="GO" id="GO:0005524">
    <property type="term" value="F:ATP binding"/>
    <property type="evidence" value="ECO:0007669"/>
    <property type="project" value="UniProtKB-KW"/>
</dbReference>
<dbReference type="EC" id="2.4.2.17" evidence="6 16"/>
<evidence type="ECO:0000256" key="4">
    <source>
        <dbReference type="ARBA" id="ARBA00009489"/>
    </source>
</evidence>
<reference evidence="19 20" key="1">
    <citation type="submission" date="2018-11" db="EMBL/GenBank/DDBJ databases">
        <title>Genomic profiling of Staphylococcus species from a Poultry farm system in KwaZulu-Natal, South Africa.</title>
        <authorList>
            <person name="Amoako D.G."/>
            <person name="Somboro A.M."/>
            <person name="Abia A.L.K."/>
            <person name="Bester L.A."/>
            <person name="Essack S.Y."/>
        </authorList>
    </citation>
    <scope>NUCLEOTIDE SEQUENCE [LARGE SCALE GENOMIC DNA]</scope>
    <source>
        <strain evidence="19 20">SA11</strain>
    </source>
</reference>
<comment type="subunit">
    <text evidence="5 16">Heteromultimer composed of HisG and HisZ subunits.</text>
</comment>
<evidence type="ECO:0000313" key="18">
    <source>
        <dbReference type="EMBL" id="QQS82908.1"/>
    </source>
</evidence>
<dbReference type="EMBL" id="CP068073">
    <property type="protein sequence ID" value="QQS82908.1"/>
    <property type="molecule type" value="Genomic_DNA"/>
</dbReference>
<evidence type="ECO:0000256" key="13">
    <source>
        <dbReference type="ARBA" id="ARBA00022840"/>
    </source>
</evidence>
<keyword evidence="8 16" id="KW-0963">Cytoplasm</keyword>
<evidence type="ECO:0000256" key="6">
    <source>
        <dbReference type="ARBA" id="ARBA00011946"/>
    </source>
</evidence>
<comment type="catalytic activity">
    <reaction evidence="1 16">
        <text>1-(5-phospho-beta-D-ribosyl)-ATP + diphosphate = 5-phospho-alpha-D-ribose 1-diphosphate + ATP</text>
        <dbReference type="Rhea" id="RHEA:18473"/>
        <dbReference type="ChEBI" id="CHEBI:30616"/>
        <dbReference type="ChEBI" id="CHEBI:33019"/>
        <dbReference type="ChEBI" id="CHEBI:58017"/>
        <dbReference type="ChEBI" id="CHEBI:73183"/>
        <dbReference type="EC" id="2.4.2.17"/>
    </reaction>
</comment>
<accession>A0A143PC26</accession>
<dbReference type="UniPathway" id="UPA00031">
    <property type="reaction ID" value="UER00006"/>
</dbReference>
<evidence type="ECO:0000256" key="12">
    <source>
        <dbReference type="ARBA" id="ARBA00022741"/>
    </source>
</evidence>
<evidence type="ECO:0000256" key="16">
    <source>
        <dbReference type="HAMAP-Rule" id="MF_01018"/>
    </source>
</evidence>
<comment type="similarity">
    <text evidence="4 16">Belongs to the ATP phosphoribosyltransferase family. Short subfamily.</text>
</comment>
<dbReference type="GO" id="GO:0003879">
    <property type="term" value="F:ATP phosphoribosyltransferase activity"/>
    <property type="evidence" value="ECO:0007669"/>
    <property type="project" value="UniProtKB-UniRule"/>
</dbReference>
<dbReference type="InterPro" id="IPR013820">
    <property type="entry name" value="ATP_PRibTrfase_cat"/>
</dbReference>
<reference evidence="18 21" key="2">
    <citation type="submission" date="2021-01" db="EMBL/GenBank/DDBJ databases">
        <title>FDA dAtabase for Regulatory Grade micrObial Sequences (FDA-ARGOS): Supporting development and validation of Infectious Disease Dx tests.</title>
        <authorList>
            <person name="Sproer C."/>
            <person name="Gronow S."/>
            <person name="Severitt S."/>
            <person name="Schroder I."/>
            <person name="Tallon L."/>
            <person name="Sadzewicz L."/>
            <person name="Zhao X."/>
            <person name="Boylan J."/>
            <person name="Ott S."/>
            <person name="Bowen H."/>
            <person name="Vavikolanu K."/>
            <person name="Mehta A."/>
            <person name="Aluvathingal J."/>
            <person name="Nadendla S."/>
            <person name="Lowell S."/>
            <person name="Myers T."/>
            <person name="Yan Y."/>
            <person name="Sichtig H."/>
        </authorList>
    </citation>
    <scope>NUCLEOTIDE SEQUENCE [LARGE SCALE GENOMIC DNA]</scope>
    <source>
        <strain evidence="18 21">FDAARGOS_1148</strain>
    </source>
</reference>
<dbReference type="Proteomes" id="UP000595942">
    <property type="component" value="Chromosome"/>
</dbReference>
<evidence type="ECO:0000259" key="17">
    <source>
        <dbReference type="Pfam" id="PF01634"/>
    </source>
</evidence>
<dbReference type="GeneID" id="93727166"/>
<dbReference type="NCBIfam" id="TIGR00070">
    <property type="entry name" value="hisG"/>
    <property type="match status" value="1"/>
</dbReference>
<comment type="pathway">
    <text evidence="3 16">Amino-acid biosynthesis; L-histidine biosynthesis; L-histidine from 5-phospho-alpha-D-ribose 1-diphosphate: step 1/9.</text>
</comment>
<evidence type="ECO:0000313" key="21">
    <source>
        <dbReference type="Proteomes" id="UP000595942"/>
    </source>
</evidence>
<keyword evidence="9 16" id="KW-0028">Amino-acid biosynthesis</keyword>
<evidence type="ECO:0000256" key="10">
    <source>
        <dbReference type="ARBA" id="ARBA00022676"/>
    </source>
</evidence>
<keyword evidence="10 16" id="KW-0328">Glycosyltransferase</keyword>
<keyword evidence="21" id="KW-1185">Reference proteome</keyword>
<dbReference type="GO" id="GO:0000105">
    <property type="term" value="P:L-histidine biosynthetic process"/>
    <property type="evidence" value="ECO:0007669"/>
    <property type="project" value="UniProtKB-UniRule"/>
</dbReference>
<keyword evidence="13 16" id="KW-0067">ATP-binding</keyword>
<proteinExistence type="inferred from homology"/>
<evidence type="ECO:0000256" key="1">
    <source>
        <dbReference type="ARBA" id="ARBA00000915"/>
    </source>
</evidence>
<evidence type="ECO:0000313" key="20">
    <source>
        <dbReference type="Proteomes" id="UP000293854"/>
    </source>
</evidence>
<dbReference type="AlphaFoldDB" id="A0A143PC26"/>
<comment type="subcellular location">
    <subcellularLocation>
        <location evidence="2 16">Cytoplasm</location>
    </subcellularLocation>
</comment>
<evidence type="ECO:0000256" key="11">
    <source>
        <dbReference type="ARBA" id="ARBA00022679"/>
    </source>
</evidence>
<keyword evidence="14 16" id="KW-0368">Histidine biosynthesis</keyword>
<protein>
    <recommendedName>
        <fullName evidence="7 16">ATP phosphoribosyltransferase</fullName>
        <shortName evidence="16">ATP-PRT</shortName>
        <shortName evidence="16">ATP-PRTase</shortName>
        <ecNumber evidence="6 16">2.4.2.17</ecNumber>
    </recommendedName>
</protein>
<evidence type="ECO:0000256" key="8">
    <source>
        <dbReference type="ARBA" id="ARBA00022490"/>
    </source>
</evidence>
<dbReference type="KEGG" id="scv:A4G25_04755"/>
<dbReference type="EMBL" id="RQTE01000088">
    <property type="protein sequence ID" value="RZI02738.1"/>
    <property type="molecule type" value="Genomic_DNA"/>
</dbReference>
<dbReference type="Pfam" id="PF01634">
    <property type="entry name" value="HisG"/>
    <property type="match status" value="1"/>
</dbReference>
<evidence type="ECO:0000256" key="14">
    <source>
        <dbReference type="ARBA" id="ARBA00023102"/>
    </source>
</evidence>
<evidence type="ECO:0000256" key="7">
    <source>
        <dbReference type="ARBA" id="ARBA00020998"/>
    </source>
</evidence>
<dbReference type="PANTHER" id="PTHR21403:SF8">
    <property type="entry name" value="ATP PHOSPHORIBOSYLTRANSFERASE"/>
    <property type="match status" value="1"/>
</dbReference>
<dbReference type="HAMAP" id="MF_01018">
    <property type="entry name" value="HisG_Short"/>
    <property type="match status" value="1"/>
</dbReference>
<comment type="domain">
    <text evidence="16">Lacks the C-terminal regulatory region which is replaced by HisZ.</text>
</comment>